<dbReference type="Pfam" id="PF00126">
    <property type="entry name" value="HTH_1"/>
    <property type="match status" value="1"/>
</dbReference>
<dbReference type="FunFam" id="1.10.10.10:FF:000001">
    <property type="entry name" value="LysR family transcriptional regulator"/>
    <property type="match status" value="1"/>
</dbReference>
<dbReference type="PANTHER" id="PTHR30346:SF17">
    <property type="entry name" value="LYSR FAMILY TRANSCRIPTIONAL REGULATOR"/>
    <property type="match status" value="1"/>
</dbReference>
<evidence type="ECO:0000256" key="3">
    <source>
        <dbReference type="ARBA" id="ARBA00023125"/>
    </source>
</evidence>
<comment type="caution">
    <text evidence="6">The sequence shown here is derived from an EMBL/GenBank/DDBJ whole genome shotgun (WGS) entry which is preliminary data.</text>
</comment>
<protein>
    <submittedName>
        <fullName evidence="6">LysR family transcriptional regulator</fullName>
    </submittedName>
</protein>
<feature type="domain" description="HTH lysR-type" evidence="5">
    <location>
        <begin position="1"/>
        <end position="58"/>
    </location>
</feature>
<comment type="similarity">
    <text evidence="1">Belongs to the LysR transcriptional regulatory family.</text>
</comment>
<dbReference type="RefSeq" id="WP_109235376.1">
    <property type="nucleotide sequence ID" value="NZ_BMXZ01000001.1"/>
</dbReference>
<evidence type="ECO:0000313" key="7">
    <source>
        <dbReference type="Proteomes" id="UP000244948"/>
    </source>
</evidence>
<dbReference type="Gene3D" id="1.10.10.10">
    <property type="entry name" value="Winged helix-like DNA-binding domain superfamily/Winged helix DNA-binding domain"/>
    <property type="match status" value="1"/>
</dbReference>
<keyword evidence="2" id="KW-0805">Transcription regulation</keyword>
<accession>A0A2U2ALS1</accession>
<dbReference type="GO" id="GO:0003677">
    <property type="term" value="F:DNA binding"/>
    <property type="evidence" value="ECO:0007669"/>
    <property type="project" value="UniProtKB-KW"/>
</dbReference>
<keyword evidence="4" id="KW-0804">Transcription</keyword>
<dbReference type="Pfam" id="PF03466">
    <property type="entry name" value="LysR_substrate"/>
    <property type="match status" value="1"/>
</dbReference>
<reference evidence="6 7" key="1">
    <citation type="journal article" date="2018" name="Genome Announc.">
        <title>Ignatzschineria cameli sp. nov., isolated from necrotic foot tissue of dromedaries (Camelus dromedarius) and associated maggots (Wohlfahrtia species) in Dubai.</title>
        <authorList>
            <person name="Tsang C.C."/>
            <person name="Tang J.Y."/>
            <person name="Fong J.Y."/>
            <person name="Kinne J."/>
            <person name="Lee H.H."/>
            <person name="Joseph M."/>
            <person name="Jose S."/>
            <person name="Schuster R.K."/>
            <person name="Tang Y."/>
            <person name="Sivakumar S."/>
            <person name="Chen J.H."/>
            <person name="Teng J.L."/>
            <person name="Lau S.K."/>
            <person name="Wernery U."/>
            <person name="Woo P.C."/>
        </authorList>
    </citation>
    <scope>NUCLEOTIDE SEQUENCE [LARGE SCALE GENOMIC DNA]</scope>
    <source>
        <strain evidence="6 7">KCTC 22643</strain>
    </source>
</reference>
<dbReference type="SUPFAM" id="SSF46785">
    <property type="entry name" value="Winged helix' DNA-binding domain"/>
    <property type="match status" value="1"/>
</dbReference>
<dbReference type="InterPro" id="IPR036390">
    <property type="entry name" value="WH_DNA-bd_sf"/>
</dbReference>
<dbReference type="Proteomes" id="UP000244948">
    <property type="component" value="Unassembled WGS sequence"/>
</dbReference>
<evidence type="ECO:0000256" key="2">
    <source>
        <dbReference type="ARBA" id="ARBA00023015"/>
    </source>
</evidence>
<dbReference type="SUPFAM" id="SSF53850">
    <property type="entry name" value="Periplasmic binding protein-like II"/>
    <property type="match status" value="1"/>
</dbReference>
<evidence type="ECO:0000313" key="6">
    <source>
        <dbReference type="EMBL" id="PWD84172.1"/>
    </source>
</evidence>
<name>A0A2U2ALS1_9GAMM</name>
<dbReference type="GO" id="GO:0003700">
    <property type="term" value="F:DNA-binding transcription factor activity"/>
    <property type="evidence" value="ECO:0007669"/>
    <property type="project" value="InterPro"/>
</dbReference>
<evidence type="ECO:0000256" key="1">
    <source>
        <dbReference type="ARBA" id="ARBA00009437"/>
    </source>
</evidence>
<proteinExistence type="inferred from homology"/>
<keyword evidence="3" id="KW-0238">DNA-binding</keyword>
<dbReference type="InterPro" id="IPR036388">
    <property type="entry name" value="WH-like_DNA-bd_sf"/>
</dbReference>
<organism evidence="6 7">
    <name type="scientific">Ignatzschineria indica</name>
    <dbReference type="NCBI Taxonomy" id="472583"/>
    <lineage>
        <taxon>Bacteria</taxon>
        <taxon>Pseudomonadati</taxon>
        <taxon>Pseudomonadota</taxon>
        <taxon>Gammaproteobacteria</taxon>
        <taxon>Cardiobacteriales</taxon>
        <taxon>Ignatzschineriaceae</taxon>
        <taxon>Ignatzschineria</taxon>
    </lineage>
</organism>
<dbReference type="InterPro" id="IPR000847">
    <property type="entry name" value="LysR_HTH_N"/>
</dbReference>
<keyword evidence="7" id="KW-1185">Reference proteome</keyword>
<dbReference type="EMBL" id="QEWR01000002">
    <property type="protein sequence ID" value="PWD84172.1"/>
    <property type="molecule type" value="Genomic_DNA"/>
</dbReference>
<dbReference type="GO" id="GO:0032993">
    <property type="term" value="C:protein-DNA complex"/>
    <property type="evidence" value="ECO:0007669"/>
    <property type="project" value="TreeGrafter"/>
</dbReference>
<dbReference type="PRINTS" id="PR00039">
    <property type="entry name" value="HTHLYSR"/>
</dbReference>
<evidence type="ECO:0000259" key="5">
    <source>
        <dbReference type="PROSITE" id="PS50931"/>
    </source>
</evidence>
<evidence type="ECO:0000256" key="4">
    <source>
        <dbReference type="ARBA" id="ARBA00023163"/>
    </source>
</evidence>
<dbReference type="AlphaFoldDB" id="A0A2U2ALS1"/>
<dbReference type="PANTHER" id="PTHR30346">
    <property type="entry name" value="TRANSCRIPTIONAL DUAL REGULATOR HCAR-RELATED"/>
    <property type="match status" value="1"/>
</dbReference>
<dbReference type="InterPro" id="IPR005119">
    <property type="entry name" value="LysR_subst-bd"/>
</dbReference>
<sequence length="321" mass="36140">MELRHLRYFIAVIEEQSFTKAAEKLCMAQPPLSKQIKNLEESLGVELIDRSSRPLKPTKSGEIFYANALIILNKVTETKALTQNLQNSEDTIKIGFVVSLLYGLLPKIIYSYRMLHPNTKIELIEIGTVKQIDALKRGEIDIGFGRIRTSDPEIHRSLLREEPLSVVVSNQHPFINHPHKITLAEIASENVLLYPNHSFPNLSTQISNIFTNHGLQLDRSELVRDIQLALGLVAANEGICIVPASAAKVSVDNVSYLPIADHFATSPIISSIRETENREKVLDLFSSIKHVYNSEGMLSDEKTIDNILKEFKINHKKIKSQ</sequence>
<gene>
    <name evidence="6" type="ORF">DC082_01090</name>
</gene>
<dbReference type="PROSITE" id="PS50931">
    <property type="entry name" value="HTH_LYSR"/>
    <property type="match status" value="1"/>
</dbReference>
<dbReference type="Gene3D" id="3.40.190.10">
    <property type="entry name" value="Periplasmic binding protein-like II"/>
    <property type="match status" value="2"/>
</dbReference>